<evidence type="ECO:0000313" key="2">
    <source>
        <dbReference type="Proteomes" id="UP001227095"/>
    </source>
</evidence>
<reference evidence="1 2" key="1">
    <citation type="submission" date="2023-04" db="EMBL/GenBank/DDBJ databases">
        <title>Neorhizobium petrolearium OS53, complete genome.</title>
        <authorList>
            <person name="Yu T."/>
        </authorList>
    </citation>
    <scope>NUCLEOTIDE SEQUENCE [LARGE SCALE GENOMIC DNA]</scope>
    <source>
        <strain evidence="1 2">OS53</strain>
    </source>
</reference>
<dbReference type="Gene3D" id="1.10.1740.70">
    <property type="entry name" value="ChaB"/>
    <property type="match status" value="1"/>
</dbReference>
<dbReference type="SUPFAM" id="SSF140376">
    <property type="entry name" value="ChaB-like"/>
    <property type="match status" value="1"/>
</dbReference>
<proteinExistence type="predicted"/>
<dbReference type="Proteomes" id="UP001227095">
    <property type="component" value="Chromosome"/>
</dbReference>
<gene>
    <name evidence="1" type="ORF">QEO92_14460</name>
</gene>
<sequence length="68" mass="7834">MPYATNSDLPPSVRHALPQHAQDIYREAFNHAFKAHAGDPRQEEVAHRIAWAAVKRSYVKIGDRWTPR</sequence>
<dbReference type="EMBL" id="CP123000">
    <property type="protein sequence ID" value="WGI66263.1"/>
    <property type="molecule type" value="Genomic_DNA"/>
</dbReference>
<organism evidence="1 2">
    <name type="scientific">Neorhizobium petrolearium</name>
    <dbReference type="NCBI Taxonomy" id="515361"/>
    <lineage>
        <taxon>Bacteria</taxon>
        <taxon>Pseudomonadati</taxon>
        <taxon>Pseudomonadota</taxon>
        <taxon>Alphaproteobacteria</taxon>
        <taxon>Hyphomicrobiales</taxon>
        <taxon>Rhizobiaceae</taxon>
        <taxon>Rhizobium/Agrobacterium group</taxon>
        <taxon>Neorhizobium</taxon>
    </lineage>
</organism>
<dbReference type="InterPro" id="IPR009317">
    <property type="entry name" value="ChaB"/>
</dbReference>
<keyword evidence="2" id="KW-1185">Reference proteome</keyword>
<protein>
    <submittedName>
        <fullName evidence="1">ChaB family protein</fullName>
    </submittedName>
</protein>
<dbReference type="Pfam" id="PF06150">
    <property type="entry name" value="ChaB"/>
    <property type="match status" value="1"/>
</dbReference>
<accession>A0ABY8LWG7</accession>
<dbReference type="RefSeq" id="WP_227703519.1">
    <property type="nucleotide sequence ID" value="NZ_CP123000.1"/>
</dbReference>
<dbReference type="InterPro" id="IPR037205">
    <property type="entry name" value="ChaB_sf"/>
</dbReference>
<evidence type="ECO:0000313" key="1">
    <source>
        <dbReference type="EMBL" id="WGI66263.1"/>
    </source>
</evidence>
<name>A0ABY8LWG7_9HYPH</name>